<sequence length="84" mass="9058">MSMQGLVSTSAASHDSPDDPDPDVDEGTDPSLSTHRATSDHEESLDGIVTRKLSAAALKDVIYNKLLSGCQNMFQWVVLQIAEI</sequence>
<feature type="region of interest" description="Disordered" evidence="1">
    <location>
        <begin position="1"/>
        <end position="46"/>
    </location>
</feature>
<feature type="compositionally biased region" description="Acidic residues" evidence="1">
    <location>
        <begin position="18"/>
        <end position="28"/>
    </location>
</feature>
<comment type="caution">
    <text evidence="2">The sequence shown here is derived from an EMBL/GenBank/DDBJ whole genome shotgun (WGS) entry which is preliminary data.</text>
</comment>
<dbReference type="AlphaFoldDB" id="A0A317WM23"/>
<evidence type="ECO:0000256" key="1">
    <source>
        <dbReference type="SAM" id="MobiDB-lite"/>
    </source>
</evidence>
<dbReference type="VEuPathDB" id="FungiDB:BO70DRAFT_394758"/>
<proteinExistence type="predicted"/>
<keyword evidence="3" id="KW-1185">Reference proteome</keyword>
<accession>A0A317WM23</accession>
<dbReference type="RefSeq" id="XP_025400973.1">
    <property type="nucleotide sequence ID" value="XM_025546488.1"/>
</dbReference>
<organism evidence="2 3">
    <name type="scientific">Aspergillus heteromorphus CBS 117.55</name>
    <dbReference type="NCBI Taxonomy" id="1448321"/>
    <lineage>
        <taxon>Eukaryota</taxon>
        <taxon>Fungi</taxon>
        <taxon>Dikarya</taxon>
        <taxon>Ascomycota</taxon>
        <taxon>Pezizomycotina</taxon>
        <taxon>Eurotiomycetes</taxon>
        <taxon>Eurotiomycetidae</taxon>
        <taxon>Eurotiales</taxon>
        <taxon>Aspergillaceae</taxon>
        <taxon>Aspergillus</taxon>
        <taxon>Aspergillus subgen. Circumdati</taxon>
    </lineage>
</organism>
<feature type="compositionally biased region" description="Polar residues" evidence="1">
    <location>
        <begin position="1"/>
        <end position="13"/>
    </location>
</feature>
<dbReference type="GeneID" id="37068725"/>
<reference evidence="2 3" key="1">
    <citation type="submission" date="2016-12" db="EMBL/GenBank/DDBJ databases">
        <title>The genomes of Aspergillus section Nigri reveals drivers in fungal speciation.</title>
        <authorList>
            <consortium name="DOE Joint Genome Institute"/>
            <person name="Vesth T.C."/>
            <person name="Nybo J."/>
            <person name="Theobald S."/>
            <person name="Brandl J."/>
            <person name="Frisvad J.C."/>
            <person name="Nielsen K.F."/>
            <person name="Lyhne E.K."/>
            <person name="Kogle M.E."/>
            <person name="Kuo A."/>
            <person name="Riley R."/>
            <person name="Clum A."/>
            <person name="Nolan M."/>
            <person name="Lipzen A."/>
            <person name="Salamov A."/>
            <person name="Henrissat B."/>
            <person name="Wiebenga A."/>
            <person name="De Vries R.P."/>
            <person name="Grigoriev I.V."/>
            <person name="Mortensen U.H."/>
            <person name="Andersen M.R."/>
            <person name="Baker S.E."/>
        </authorList>
    </citation>
    <scope>NUCLEOTIDE SEQUENCE [LARGE SCALE GENOMIC DNA]</scope>
    <source>
        <strain evidence="2 3">CBS 117.55</strain>
    </source>
</reference>
<dbReference type="Proteomes" id="UP000247233">
    <property type="component" value="Unassembled WGS sequence"/>
</dbReference>
<evidence type="ECO:0000313" key="3">
    <source>
        <dbReference type="Proteomes" id="UP000247233"/>
    </source>
</evidence>
<gene>
    <name evidence="2" type="ORF">BO70DRAFT_394758</name>
</gene>
<dbReference type="EMBL" id="MSFL01000007">
    <property type="protein sequence ID" value="PWY86741.1"/>
    <property type="molecule type" value="Genomic_DNA"/>
</dbReference>
<name>A0A317WM23_9EURO</name>
<protein>
    <submittedName>
        <fullName evidence="2">Uncharacterized protein</fullName>
    </submittedName>
</protein>
<evidence type="ECO:0000313" key="2">
    <source>
        <dbReference type="EMBL" id="PWY86741.1"/>
    </source>
</evidence>